<dbReference type="SUPFAM" id="SSF49373">
    <property type="entry name" value="Invasin/intimin cell-adhesion fragments"/>
    <property type="match status" value="1"/>
</dbReference>
<dbReference type="KEGG" id="bgx:ESN35_03275"/>
<gene>
    <name evidence="1" type="ORF">ESN35_03275</name>
</gene>
<evidence type="ECO:0008006" key="3">
    <source>
        <dbReference type="Google" id="ProtNLM"/>
    </source>
</evidence>
<name>A0A4P6DTL9_9BIFI</name>
<organism evidence="1 2">
    <name type="scientific">Bifidobacterium pullorum subsp. gallinarum</name>
    <dbReference type="NCBI Taxonomy" id="78344"/>
    <lineage>
        <taxon>Bacteria</taxon>
        <taxon>Bacillati</taxon>
        <taxon>Actinomycetota</taxon>
        <taxon>Actinomycetes</taxon>
        <taxon>Bifidobacteriales</taxon>
        <taxon>Bifidobacteriaceae</taxon>
        <taxon>Bifidobacterium</taxon>
    </lineage>
</organism>
<evidence type="ECO:0000313" key="2">
    <source>
        <dbReference type="Proteomes" id="UP000293589"/>
    </source>
</evidence>
<dbReference type="InterPro" id="IPR008964">
    <property type="entry name" value="Invasin/intimin_cell_adhesion"/>
</dbReference>
<protein>
    <recommendedName>
        <fullName evidence="3">BIG2 domain-containing protein</fullName>
    </recommendedName>
</protein>
<proteinExistence type="predicted"/>
<dbReference type="AlphaFoldDB" id="A0A4P6DTL9"/>
<dbReference type="EMBL" id="CP035464">
    <property type="protein sequence ID" value="QAY32557.1"/>
    <property type="molecule type" value="Genomic_DNA"/>
</dbReference>
<evidence type="ECO:0000313" key="1">
    <source>
        <dbReference type="EMBL" id="QAY32557.1"/>
    </source>
</evidence>
<dbReference type="Gene3D" id="2.60.40.1080">
    <property type="match status" value="1"/>
</dbReference>
<dbReference type="Proteomes" id="UP000293589">
    <property type="component" value="Chromosome"/>
</dbReference>
<sequence length="100" mass="10118">MADRPKSVTSVTVKASNGTDKPATTVMVGSSVEFAALVTHLDETTSVLKDTTVTWKSSDSGKASFEGNRLTGKAAGSTNVTATVDGIESAPIAVTVTEAG</sequence>
<dbReference type="RefSeq" id="WP_129237052.1">
    <property type="nucleotide sequence ID" value="NZ_CP035464.1"/>
</dbReference>
<accession>A0A4P6DTL9</accession>
<reference evidence="1 2" key="1">
    <citation type="submission" date="2019-01" db="EMBL/GenBank/DDBJ databases">
        <title>Complete genome sequence of Bifidobacterium gallinarum CACC 514.</title>
        <authorList>
            <person name="Jung M."/>
        </authorList>
    </citation>
    <scope>NUCLEOTIDE SEQUENCE [LARGE SCALE GENOMIC DNA]</scope>
    <source>
        <strain evidence="1 2">CACC 514</strain>
    </source>
</reference>